<dbReference type="EMBL" id="ACCL02000001">
    <property type="protein sequence ID" value="EET62785.1"/>
    <property type="molecule type" value="Genomic_DNA"/>
</dbReference>
<evidence type="ECO:0008006" key="3">
    <source>
        <dbReference type="Google" id="ProtNLM"/>
    </source>
</evidence>
<gene>
    <name evidence="1" type="ORF">BRYFOR_05136</name>
</gene>
<reference evidence="1" key="1">
    <citation type="submission" date="2009-07" db="EMBL/GenBank/DDBJ databases">
        <authorList>
            <person name="Weinstock G."/>
            <person name="Sodergren E."/>
            <person name="Clifton S."/>
            <person name="Fulton L."/>
            <person name="Fulton B."/>
            <person name="Courtney L."/>
            <person name="Fronick C."/>
            <person name="Harrison M."/>
            <person name="Strong C."/>
            <person name="Farmer C."/>
            <person name="Delahaunty K."/>
            <person name="Markovic C."/>
            <person name="Hall O."/>
            <person name="Minx P."/>
            <person name="Tomlinson C."/>
            <person name="Mitreva M."/>
            <person name="Nelson J."/>
            <person name="Hou S."/>
            <person name="Wollam A."/>
            <person name="Pepin K.H."/>
            <person name="Johnson M."/>
            <person name="Bhonagiri V."/>
            <person name="Nash W.E."/>
            <person name="Warren W."/>
            <person name="Chinwalla A."/>
            <person name="Mardis E.R."/>
            <person name="Wilson R.K."/>
        </authorList>
    </citation>
    <scope>NUCLEOTIDE SEQUENCE [LARGE SCALE GENOMIC DNA]</scope>
    <source>
        <strain evidence="1">DSM 14469</strain>
    </source>
</reference>
<dbReference type="STRING" id="168384.SAMN05660368_01755"/>
<dbReference type="Proteomes" id="UP000005561">
    <property type="component" value="Unassembled WGS sequence"/>
</dbReference>
<dbReference type="AlphaFoldDB" id="C6L946"/>
<accession>C6L946</accession>
<keyword evidence="2" id="KW-1185">Reference proteome</keyword>
<dbReference type="RefSeq" id="WP_006859938.1">
    <property type="nucleotide sequence ID" value="NZ_ACCL02000001.1"/>
</dbReference>
<comment type="caution">
    <text evidence="1">The sequence shown here is derived from an EMBL/GenBank/DDBJ whole genome shotgun (WGS) entry which is preliminary data.</text>
</comment>
<dbReference type="eggNOG" id="COG0456">
    <property type="taxonomic scope" value="Bacteria"/>
</dbReference>
<dbReference type="OrthoDB" id="9802211at2"/>
<dbReference type="Gene3D" id="3.40.630.30">
    <property type="match status" value="1"/>
</dbReference>
<name>C6L946_9FIRM</name>
<evidence type="ECO:0000313" key="2">
    <source>
        <dbReference type="Proteomes" id="UP000005561"/>
    </source>
</evidence>
<sequence>MQNWISVINIREYLKKDESGNREDRLRQLLAGFSCGKNPDVEKLKPITVNAECVSKTMRRKIVRVGKADISGNTYTLWAFLIAQLGKNYTEQADKNVTGEQLLEAAAGIIREIQYMVGGTVVFLEAEDNEKLMQFYEEKNGFKRFNTKSTGCDTESSHTLVQLLKVI</sequence>
<proteinExistence type="predicted"/>
<protein>
    <recommendedName>
        <fullName evidence="3">N-acetyltransferase domain-containing protein</fullName>
    </recommendedName>
</protein>
<organism evidence="1 2">
    <name type="scientific">Marvinbryantia formatexigens DSM 14469</name>
    <dbReference type="NCBI Taxonomy" id="478749"/>
    <lineage>
        <taxon>Bacteria</taxon>
        <taxon>Bacillati</taxon>
        <taxon>Bacillota</taxon>
        <taxon>Clostridia</taxon>
        <taxon>Lachnospirales</taxon>
        <taxon>Lachnospiraceae</taxon>
        <taxon>Marvinbryantia</taxon>
    </lineage>
</organism>
<evidence type="ECO:0000313" key="1">
    <source>
        <dbReference type="EMBL" id="EET62785.1"/>
    </source>
</evidence>